<protein>
    <submittedName>
        <fullName evidence="4">Reticulon</fullName>
    </submittedName>
</protein>
<reference evidence="2 3" key="2">
    <citation type="submission" date="2018-11" db="EMBL/GenBank/DDBJ databases">
        <authorList>
            <consortium name="Pathogen Informatics"/>
        </authorList>
    </citation>
    <scope>NUCLEOTIDE SEQUENCE [LARGE SCALE GENOMIC DNA]</scope>
    <source>
        <strain evidence="2 3">NST_G2</strain>
    </source>
</reference>
<feature type="region of interest" description="Disordered" evidence="1">
    <location>
        <begin position="549"/>
        <end position="569"/>
    </location>
</feature>
<evidence type="ECO:0000256" key="1">
    <source>
        <dbReference type="SAM" id="MobiDB-lite"/>
    </source>
</evidence>
<dbReference type="STRING" id="70667.A0A183TPT9"/>
<feature type="region of interest" description="Disordered" evidence="1">
    <location>
        <begin position="43"/>
        <end position="74"/>
    </location>
</feature>
<evidence type="ECO:0000313" key="4">
    <source>
        <dbReference type="WBParaSite" id="SSLN_0001918401-mRNA-1"/>
    </source>
</evidence>
<dbReference type="Gene3D" id="2.60.200.40">
    <property type="match status" value="1"/>
</dbReference>
<gene>
    <name evidence="2" type="ORF">SSLN_LOCUS18487</name>
</gene>
<evidence type="ECO:0000313" key="3">
    <source>
        <dbReference type="Proteomes" id="UP000275846"/>
    </source>
</evidence>
<name>A0A183TPT9_SCHSO</name>
<organism evidence="4">
    <name type="scientific">Schistocephalus solidus</name>
    <name type="common">Tapeworm</name>
    <dbReference type="NCBI Taxonomy" id="70667"/>
    <lineage>
        <taxon>Eukaryota</taxon>
        <taxon>Metazoa</taxon>
        <taxon>Spiralia</taxon>
        <taxon>Lophotrochozoa</taxon>
        <taxon>Platyhelminthes</taxon>
        <taxon>Cestoda</taxon>
        <taxon>Eucestoda</taxon>
        <taxon>Diphyllobothriidea</taxon>
        <taxon>Diphyllobothriidae</taxon>
        <taxon>Schistocephalus</taxon>
    </lineage>
</organism>
<accession>A0A183TPT9</accession>
<dbReference type="Proteomes" id="UP000275846">
    <property type="component" value="Unassembled WGS sequence"/>
</dbReference>
<reference evidence="4" key="1">
    <citation type="submission" date="2016-06" db="UniProtKB">
        <authorList>
            <consortium name="WormBaseParasite"/>
        </authorList>
    </citation>
    <scope>IDENTIFICATION</scope>
</reference>
<dbReference type="WBParaSite" id="SSLN_0001918401-mRNA-1">
    <property type="protein sequence ID" value="SSLN_0001918401-mRNA-1"/>
    <property type="gene ID" value="SSLN_0001918401"/>
</dbReference>
<dbReference type="EMBL" id="UYSU01044547">
    <property type="protein sequence ID" value="VDM04873.1"/>
    <property type="molecule type" value="Genomic_DNA"/>
</dbReference>
<keyword evidence="3" id="KW-1185">Reference proteome</keyword>
<sequence>MVKWTRGNVEFSSEDVKLVGGAHADPSRPGLTKDPYSVLAAGANADSKAPSDLSSGILYGRSGPEEKRGASDSDTVLAGTIGEKEASGRDVNLYGGTKATEGCLKQTHSSIMEISLPLDFVSSPDTRLSSALGVLGADGHPLAKSNSLSIVNDAITEKGKSVSSLPYAVSSDLSASINDVPLDFTPLLHHSDSVSNASIAGTEYAMASKIPIEPEFPPSSPVVGQSVNIKLVLSGENEVSSVRTGTAEEFSSSTSGLHIASAHKDVSSSSSTFPGLAEPQMTGAALSHTNKASSVGHESSTGTTEVDFVGHKFPSEESSFVINALNPAVTSDNGLLQTPAWPSNAPGSGFPVSTENPILVGLASQSTVQDAKSLPPVPAVNEAGIKTNELLPSVVGVGKDLPLSQTFAAFSGQKLEDGKLQEPSTYEVSAISTQPTALFSETEKPLVVRKSDEFLQPADGHLELEPGTLNMSKSLAVPVPLVAEAIEIELNMHDEATKLSVSGREATFEEAEMAEIQVDITPTDDVLVSTQPLTSPSFPQLPEARNFGLESDISGKSSGPSHAHEQSLSRMSVLGLSVSNKEVTDKKSNPAASHISSPLTLPLQLEVVVRTEGPLANELSPAETVSEDGCFAASSRSLAETSHRFHNGSGIALSVTHSQNVLPTSELANKNEDGCTKVFSSALQPSSDNVVEPVDFDKSSIGTAHVSANERPAPGAPAVGKAANAFANIKSYEKTRIFADGREYLVEMPEPIFSRTTVKIETRDAVNILRAAHVSAASIDVGVRFKDSSMGLSYSDQENSHAVTPPVMDTNSLSPSWSAMQAKKCKTLAVEFSEGTIHPGFPNPPNVRKSSASSTYVFRSITGEESGGLGETSFTVKSPQADSSKEVKPLLNIKNEGSDAQLRRKHIAVGSSCTRDSLSIHEKDVPSVDFDSMKTATPSITPTIASRAIIANQTRKNTDRLSCHLSRCSNDLFPSGRVHFFQALSNEALSDCFISAFIQPPLIRSVCTTSVVSPSPEVQRLSVANEPNSIVSPSLLSARAFNSKSSIFTTKLLIKRPCHPEFHMSMESSKGTNVAGSLLLLRPPVSDLGGPIAGPLGFASAPPSKSPLLQFELTAFSSQREGLVTANDEPLFRTHNLLIGENTIDVPLEALKVSSEAAGQTDVPQYPTASLVTTSVTIPKRLIQNPDTFSEHLTLTFPSIPEPTISSYTDLLLTVAPRGLSAKPDDIPGDYNTNYLEIYDSCCSDATTTASDLFPAMNVVNNLQTFISSEPVESIGGFYASHMTDTFSDLFNGDITREHCDDKGLDVLSVHDGITGAFLRYTVSLLGYGFHGDILQPSENLRWMGPDRYNIAGKFPSSAPVQSCESPYFSFTLYMPTVSRLVFSPGMR</sequence>
<dbReference type="OrthoDB" id="530923at2759"/>
<evidence type="ECO:0000313" key="2">
    <source>
        <dbReference type="EMBL" id="VDM04873.1"/>
    </source>
</evidence>
<proteinExistence type="predicted"/>